<proteinExistence type="predicted"/>
<dbReference type="AlphaFoldDB" id="A0A7W8QPG7"/>
<reference evidence="3 4" key="1">
    <citation type="submission" date="2020-08" db="EMBL/GenBank/DDBJ databases">
        <title>Sequencing the genomes of 1000 actinobacteria strains.</title>
        <authorList>
            <person name="Klenk H.-P."/>
        </authorList>
    </citation>
    <scope>NUCLEOTIDE SEQUENCE [LARGE SCALE GENOMIC DNA]</scope>
    <source>
        <strain evidence="3 4">DSM 44551</strain>
    </source>
</reference>
<dbReference type="InterPro" id="IPR050766">
    <property type="entry name" value="Bact_Lucif_Oxidored"/>
</dbReference>
<dbReference type="Proteomes" id="UP000572635">
    <property type="component" value="Unassembled WGS sequence"/>
</dbReference>
<keyword evidence="4" id="KW-1185">Reference proteome</keyword>
<dbReference type="Pfam" id="PF00296">
    <property type="entry name" value="Bac_luciferase"/>
    <property type="match status" value="1"/>
</dbReference>
<evidence type="ECO:0000256" key="1">
    <source>
        <dbReference type="ARBA" id="ARBA00007789"/>
    </source>
</evidence>
<dbReference type="RefSeq" id="WP_312893762.1">
    <property type="nucleotide sequence ID" value="NZ_BAAAJD010000021.1"/>
</dbReference>
<dbReference type="SUPFAM" id="SSF51679">
    <property type="entry name" value="Bacterial luciferase-like"/>
    <property type="match status" value="1"/>
</dbReference>
<dbReference type="PANTHER" id="PTHR30137:SF6">
    <property type="entry name" value="LUCIFERASE-LIKE MONOOXYGENASE"/>
    <property type="match status" value="1"/>
</dbReference>
<dbReference type="InterPro" id="IPR011251">
    <property type="entry name" value="Luciferase-like_dom"/>
</dbReference>
<dbReference type="Gene3D" id="3.20.20.30">
    <property type="entry name" value="Luciferase-like domain"/>
    <property type="match status" value="1"/>
</dbReference>
<dbReference type="InterPro" id="IPR019949">
    <property type="entry name" value="CmoO-like"/>
</dbReference>
<dbReference type="GO" id="GO:0005829">
    <property type="term" value="C:cytosol"/>
    <property type="evidence" value="ECO:0007669"/>
    <property type="project" value="TreeGrafter"/>
</dbReference>
<comment type="caution">
    <text evidence="3">The sequence shown here is derived from an EMBL/GenBank/DDBJ whole genome shotgun (WGS) entry which is preliminary data.</text>
</comment>
<accession>A0A7W8QPG7</accession>
<evidence type="ECO:0000313" key="3">
    <source>
        <dbReference type="EMBL" id="MBB5434222.1"/>
    </source>
</evidence>
<evidence type="ECO:0000259" key="2">
    <source>
        <dbReference type="Pfam" id="PF00296"/>
    </source>
</evidence>
<dbReference type="InterPro" id="IPR036661">
    <property type="entry name" value="Luciferase-like_sf"/>
</dbReference>
<dbReference type="GO" id="GO:0016705">
    <property type="term" value="F:oxidoreductase activity, acting on paired donors, with incorporation or reduction of molecular oxygen"/>
    <property type="evidence" value="ECO:0007669"/>
    <property type="project" value="InterPro"/>
</dbReference>
<sequence>MTSAQAYPAGAPGGPRLSVLDRSSIRAGQDPSRAVRETVDFARAAEGLGYHRFWVSEHHGVPGLAGPAPTVLAMAIAERTASIRVGTGGVMLPNHRPLAVAEQFGVLEALHPGRIDMGLGRSLAFTSGIRRALGTGRDSAADFPERLAELLGYFTGDQHDHPGVRAYPGEGLRPAPFLLGTGAGSAELAGRLGLALVTAPARGEDAMAGAVARYRDAFRPSVWGAGPYVVVALGVAVAPTEQEARRLLVPEAWAQAHARTRGFFPPLEPAERVAEREMTPRQREYLEESVAAGLYGTPARVRAELARLTGRIGADELLVTLSTYDRAEMLDSYRMLAEAVEPAPAH</sequence>
<gene>
    <name evidence="3" type="ORF">HDA36_004306</name>
</gene>
<dbReference type="PANTHER" id="PTHR30137">
    <property type="entry name" value="LUCIFERASE-LIKE MONOOXYGENASE"/>
    <property type="match status" value="1"/>
</dbReference>
<organism evidence="3 4">
    <name type="scientific">Nocardiopsis composta</name>
    <dbReference type="NCBI Taxonomy" id="157465"/>
    <lineage>
        <taxon>Bacteria</taxon>
        <taxon>Bacillati</taxon>
        <taxon>Actinomycetota</taxon>
        <taxon>Actinomycetes</taxon>
        <taxon>Streptosporangiales</taxon>
        <taxon>Nocardiopsidaceae</taxon>
        <taxon>Nocardiopsis</taxon>
    </lineage>
</organism>
<comment type="similarity">
    <text evidence="1">To bacterial alkanal monooxygenase alpha and beta chains.</text>
</comment>
<dbReference type="CDD" id="cd00347">
    <property type="entry name" value="Flavin_utilizing_monoxygenases"/>
    <property type="match status" value="1"/>
</dbReference>
<dbReference type="EMBL" id="JACHDB010000001">
    <property type="protein sequence ID" value="MBB5434222.1"/>
    <property type="molecule type" value="Genomic_DNA"/>
</dbReference>
<name>A0A7W8QPG7_9ACTN</name>
<evidence type="ECO:0000313" key="4">
    <source>
        <dbReference type="Proteomes" id="UP000572635"/>
    </source>
</evidence>
<feature type="domain" description="Luciferase-like" evidence="2">
    <location>
        <begin position="22"/>
        <end position="308"/>
    </location>
</feature>
<protein>
    <submittedName>
        <fullName evidence="3">Luciferase family oxidoreductase group 1</fullName>
    </submittedName>
</protein>
<dbReference type="NCBIfam" id="TIGR03558">
    <property type="entry name" value="oxido_grp_1"/>
    <property type="match status" value="1"/>
</dbReference>